<evidence type="ECO:0000313" key="3">
    <source>
        <dbReference type="Proteomes" id="UP001258207"/>
    </source>
</evidence>
<reference evidence="2" key="1">
    <citation type="submission" date="2023-09" db="EMBL/GenBank/DDBJ databases">
        <title>First report of Pseudomonas coleopterorum DJ13 causing leaf spot on Rhododendron pulchrum Sweet in China.</title>
        <authorList>
            <person name="Zhang Y."/>
        </authorList>
    </citation>
    <scope>NUCLEOTIDE SEQUENCE</scope>
    <source>
        <strain evidence="2">DJ13</strain>
    </source>
</reference>
<protein>
    <submittedName>
        <fullName evidence="2">Nuclear transport factor 2 family protein</fullName>
    </submittedName>
</protein>
<dbReference type="Gene3D" id="3.10.450.50">
    <property type="match status" value="1"/>
</dbReference>
<organism evidence="2 3">
    <name type="scientific">Pseudomonas coleopterorum</name>
    <dbReference type="NCBI Taxonomy" id="1605838"/>
    <lineage>
        <taxon>Bacteria</taxon>
        <taxon>Pseudomonadati</taxon>
        <taxon>Pseudomonadota</taxon>
        <taxon>Gammaproteobacteria</taxon>
        <taxon>Pseudomonadales</taxon>
        <taxon>Pseudomonadaceae</taxon>
        <taxon>Pseudomonas</taxon>
    </lineage>
</organism>
<proteinExistence type="predicted"/>
<dbReference type="SUPFAM" id="SSF54427">
    <property type="entry name" value="NTF2-like"/>
    <property type="match status" value="1"/>
</dbReference>
<dbReference type="EMBL" id="CP134081">
    <property type="protein sequence ID" value="WNC09969.1"/>
    <property type="molecule type" value="Genomic_DNA"/>
</dbReference>
<dbReference type="RefSeq" id="WP_286916995.1">
    <property type="nucleotide sequence ID" value="NZ_CP134081.1"/>
</dbReference>
<dbReference type="Pfam" id="PF13474">
    <property type="entry name" value="SnoaL_3"/>
    <property type="match status" value="1"/>
</dbReference>
<evidence type="ECO:0000259" key="1">
    <source>
        <dbReference type="Pfam" id="PF13474"/>
    </source>
</evidence>
<feature type="domain" description="SnoaL-like" evidence="1">
    <location>
        <begin position="7"/>
        <end position="124"/>
    </location>
</feature>
<dbReference type="Proteomes" id="UP001258207">
    <property type="component" value="Chromosome"/>
</dbReference>
<dbReference type="InterPro" id="IPR032710">
    <property type="entry name" value="NTF2-like_dom_sf"/>
</dbReference>
<name>A0AAJ6LZQ0_9PSED</name>
<dbReference type="AlphaFoldDB" id="A0AAJ6LZQ0"/>
<accession>A0AAJ6LZQ0</accession>
<dbReference type="InterPro" id="IPR037401">
    <property type="entry name" value="SnoaL-like"/>
</dbReference>
<sequence length="128" mass="14507">MSRETEVLEAAAALVAAFASNDTARYFDCFSPDASFVFHTLAKPLNSRAEYETLWQQWQIDGFAVLGCESSNAWVNVQGDTAIFVHDVATHVRIGTEELRLKERETIVFRCEGERWLAWHEHLSEVTG</sequence>
<gene>
    <name evidence="2" type="ORF">RI108_00635</name>
</gene>
<evidence type="ECO:0000313" key="2">
    <source>
        <dbReference type="EMBL" id="WNC09969.1"/>
    </source>
</evidence>